<dbReference type="AlphaFoldDB" id="A0A3M9MFH9"/>
<keyword evidence="2" id="KW-1185">Reference proteome</keyword>
<accession>A0A3M9MFH9</accession>
<organism evidence="1 2">
    <name type="scientific">Flexivirga caeni</name>
    <dbReference type="NCBI Taxonomy" id="2294115"/>
    <lineage>
        <taxon>Bacteria</taxon>
        <taxon>Bacillati</taxon>
        <taxon>Actinomycetota</taxon>
        <taxon>Actinomycetes</taxon>
        <taxon>Micrococcales</taxon>
        <taxon>Dermacoccaceae</taxon>
        <taxon>Flexivirga</taxon>
    </lineage>
</organism>
<dbReference type="Proteomes" id="UP000271678">
    <property type="component" value="Unassembled WGS sequence"/>
</dbReference>
<dbReference type="RefSeq" id="WP_123270297.1">
    <property type="nucleotide sequence ID" value="NZ_RJJQ01000003.1"/>
</dbReference>
<sequence length="70" mass="7752">MTPDEFFVLVDDAAPAVVRAVTCEQRDYWVSRTNEADLCAMLRGASCPEFAKRVLHHLHSLAGIHISGEP</sequence>
<reference evidence="1 2" key="1">
    <citation type="submission" date="2018-11" db="EMBL/GenBank/DDBJ databases">
        <title>Draft genome of Simplicispira Flexivirga sp. BO-16.</title>
        <authorList>
            <person name="Im W.T."/>
        </authorList>
    </citation>
    <scope>NUCLEOTIDE SEQUENCE [LARGE SCALE GENOMIC DNA]</scope>
    <source>
        <strain evidence="1 2">BO-16</strain>
    </source>
</reference>
<dbReference type="OrthoDB" id="211933at2"/>
<proteinExistence type="predicted"/>
<dbReference type="EMBL" id="RJJQ01000003">
    <property type="protein sequence ID" value="RNI24254.1"/>
    <property type="molecule type" value="Genomic_DNA"/>
</dbReference>
<evidence type="ECO:0000313" key="2">
    <source>
        <dbReference type="Proteomes" id="UP000271678"/>
    </source>
</evidence>
<name>A0A3M9MFH9_9MICO</name>
<comment type="caution">
    <text evidence="1">The sequence shown here is derived from an EMBL/GenBank/DDBJ whole genome shotgun (WGS) entry which is preliminary data.</text>
</comment>
<gene>
    <name evidence="1" type="ORF">EFY87_04605</name>
</gene>
<protein>
    <submittedName>
        <fullName evidence="1">Uncharacterized protein</fullName>
    </submittedName>
</protein>
<evidence type="ECO:0000313" key="1">
    <source>
        <dbReference type="EMBL" id="RNI24254.1"/>
    </source>
</evidence>